<dbReference type="EMBL" id="BAAAZP010000069">
    <property type="protein sequence ID" value="GAA3667896.1"/>
    <property type="molecule type" value="Genomic_DNA"/>
</dbReference>
<evidence type="ECO:0000313" key="2">
    <source>
        <dbReference type="EMBL" id="GAA3667896.1"/>
    </source>
</evidence>
<feature type="region of interest" description="Disordered" evidence="1">
    <location>
        <begin position="1"/>
        <end position="31"/>
    </location>
</feature>
<dbReference type="Proteomes" id="UP001500902">
    <property type="component" value="Unassembled WGS sequence"/>
</dbReference>
<gene>
    <name evidence="2" type="ORF">GCM10022224_035110</name>
</gene>
<organism evidence="2 3">
    <name type="scientific">Nonomuraea antimicrobica</name>
    <dbReference type="NCBI Taxonomy" id="561173"/>
    <lineage>
        <taxon>Bacteria</taxon>
        <taxon>Bacillati</taxon>
        <taxon>Actinomycetota</taxon>
        <taxon>Actinomycetes</taxon>
        <taxon>Streptosporangiales</taxon>
        <taxon>Streptosporangiaceae</taxon>
        <taxon>Nonomuraea</taxon>
    </lineage>
</organism>
<accession>A0ABP7BRE0</accession>
<feature type="compositionally biased region" description="Low complexity" evidence="1">
    <location>
        <begin position="7"/>
        <end position="21"/>
    </location>
</feature>
<reference evidence="3" key="1">
    <citation type="journal article" date="2019" name="Int. J. Syst. Evol. Microbiol.">
        <title>The Global Catalogue of Microorganisms (GCM) 10K type strain sequencing project: providing services to taxonomists for standard genome sequencing and annotation.</title>
        <authorList>
            <consortium name="The Broad Institute Genomics Platform"/>
            <consortium name="The Broad Institute Genome Sequencing Center for Infectious Disease"/>
            <person name="Wu L."/>
            <person name="Ma J."/>
        </authorList>
    </citation>
    <scope>NUCLEOTIDE SEQUENCE [LARGE SCALE GENOMIC DNA]</scope>
    <source>
        <strain evidence="3">JCM 16904</strain>
    </source>
</reference>
<evidence type="ECO:0000256" key="1">
    <source>
        <dbReference type="SAM" id="MobiDB-lite"/>
    </source>
</evidence>
<dbReference type="RefSeq" id="WP_344878293.1">
    <property type="nucleotide sequence ID" value="NZ_BAAAZP010000069.1"/>
</dbReference>
<keyword evidence="3" id="KW-1185">Reference proteome</keyword>
<sequence>MPERTVTPDQTPAPAPTSTQQQPPPSPPEWAGAAERIERIEAMLDEAGPAAVELVKELLALYGEGLARILALAGEAVAVEVAADELVSPLLLLHDLHPLDTRTRAEAAVAGLGGEIVSVADGLVRVRVRSSGCRTSATAEVEQAIRAVAPEVDRVEIEPDERPLIPLDTLTIRRGPVTR</sequence>
<protein>
    <submittedName>
        <fullName evidence="2">NifU family protein</fullName>
    </submittedName>
</protein>
<name>A0ABP7BRE0_9ACTN</name>
<evidence type="ECO:0000313" key="3">
    <source>
        <dbReference type="Proteomes" id="UP001500902"/>
    </source>
</evidence>
<proteinExistence type="predicted"/>
<comment type="caution">
    <text evidence="2">The sequence shown here is derived from an EMBL/GenBank/DDBJ whole genome shotgun (WGS) entry which is preliminary data.</text>
</comment>